<evidence type="ECO:0000256" key="7">
    <source>
        <dbReference type="ARBA" id="ARBA00022723"/>
    </source>
</evidence>
<dbReference type="Pfam" id="PF00067">
    <property type="entry name" value="p450"/>
    <property type="match status" value="1"/>
</dbReference>
<organism evidence="17 18">
    <name type="scientific">Frankliniella fusca</name>
    <dbReference type="NCBI Taxonomy" id="407009"/>
    <lineage>
        <taxon>Eukaryota</taxon>
        <taxon>Metazoa</taxon>
        <taxon>Ecdysozoa</taxon>
        <taxon>Arthropoda</taxon>
        <taxon>Hexapoda</taxon>
        <taxon>Insecta</taxon>
        <taxon>Pterygota</taxon>
        <taxon>Neoptera</taxon>
        <taxon>Paraneoptera</taxon>
        <taxon>Thysanoptera</taxon>
        <taxon>Terebrantia</taxon>
        <taxon>Thripoidea</taxon>
        <taxon>Thripidae</taxon>
        <taxon>Frankliniella</taxon>
    </lineage>
</organism>
<accession>A0AAE1H1T8</accession>
<keyword evidence="12 15" id="KW-0503">Monooxygenase</keyword>
<dbReference type="Proteomes" id="UP001219518">
    <property type="component" value="Unassembled WGS sequence"/>
</dbReference>
<dbReference type="GO" id="GO:0020037">
    <property type="term" value="F:heme binding"/>
    <property type="evidence" value="ECO:0007669"/>
    <property type="project" value="InterPro"/>
</dbReference>
<dbReference type="GO" id="GO:0005506">
    <property type="term" value="F:iron ion binding"/>
    <property type="evidence" value="ECO:0007669"/>
    <property type="project" value="InterPro"/>
</dbReference>
<dbReference type="InterPro" id="IPR017972">
    <property type="entry name" value="Cyt_P450_CS"/>
</dbReference>
<dbReference type="Gene3D" id="1.10.630.10">
    <property type="entry name" value="Cytochrome P450"/>
    <property type="match status" value="1"/>
</dbReference>
<keyword evidence="7 14" id="KW-0479">Metal-binding</keyword>
<dbReference type="CDD" id="cd11056">
    <property type="entry name" value="CYP6-like"/>
    <property type="match status" value="1"/>
</dbReference>
<dbReference type="GO" id="GO:0005789">
    <property type="term" value="C:endoplasmic reticulum membrane"/>
    <property type="evidence" value="ECO:0007669"/>
    <property type="project" value="UniProtKB-SubCell"/>
</dbReference>
<evidence type="ECO:0000256" key="11">
    <source>
        <dbReference type="ARBA" id="ARBA00023004"/>
    </source>
</evidence>
<dbReference type="InterPro" id="IPR002403">
    <property type="entry name" value="Cyt_P450_E_grp-IV"/>
</dbReference>
<keyword evidence="10 15" id="KW-0560">Oxidoreductase</keyword>
<comment type="caution">
    <text evidence="17">The sequence shown here is derived from an EMBL/GenBank/DDBJ whole genome shotgun (WGS) entry which is preliminary data.</text>
</comment>
<evidence type="ECO:0000256" key="8">
    <source>
        <dbReference type="ARBA" id="ARBA00022824"/>
    </source>
</evidence>
<evidence type="ECO:0000256" key="1">
    <source>
        <dbReference type="ARBA" id="ARBA00001971"/>
    </source>
</evidence>
<keyword evidence="9" id="KW-0492">Microsome</keyword>
<evidence type="ECO:0000256" key="15">
    <source>
        <dbReference type="RuleBase" id="RU000461"/>
    </source>
</evidence>
<dbReference type="PRINTS" id="PR00385">
    <property type="entry name" value="P450"/>
</dbReference>
<dbReference type="InterPro" id="IPR050476">
    <property type="entry name" value="Insect_CytP450_Detox"/>
</dbReference>
<evidence type="ECO:0000256" key="12">
    <source>
        <dbReference type="ARBA" id="ARBA00023033"/>
    </source>
</evidence>
<sequence length="501" mass="57210">MEATTVATVVAAALAAAYIFFAWRYGHWRRRGVPYPEPTLIVGNFGFMVTAKKTFTGAIHAMAAPFKETGYCGVYQWTSPLLLVWDPEMIKQITCKDFSSFHDRGLPTYEHDPLSQHLFNLSGNKWRNLRNKLSPTFTSGKLKLMFSLMHDIAVELNAQVTAEAKTADSHEVEISTLLSHYATDVIGSVAFGIQCNCLRDHDTEFLTMSRKLFRQSPIQMLRFLLELIHPKAGGLLPFKWMMNEVHNFFVNLMKDTVERREEHNIERNDFVQLMMQLRKADLAGVDPENHVELTPGVMAAQGFIFFIAGLDNISNTISFALSKLAVDRELQDRVANEVRDVLRQHDGELTYDALKKMDLVNRVVLEALRLWNPIGVILRKCNATTRVGDLVIDKGQLVFLLTSMNAVDENYFPDPMRFDPDRHTPEAKEMRHPYVFLPFGEGPRNCIAERFALLEMKIAFAMLVRDFVFTPGPRYESDVELDKKSFFPRPKNGFHLQVAAR</sequence>
<evidence type="ECO:0000256" key="13">
    <source>
        <dbReference type="ARBA" id="ARBA00023136"/>
    </source>
</evidence>
<dbReference type="SUPFAM" id="SSF48264">
    <property type="entry name" value="Cytochrome P450"/>
    <property type="match status" value="1"/>
</dbReference>
<evidence type="ECO:0000256" key="16">
    <source>
        <dbReference type="SAM" id="Phobius"/>
    </source>
</evidence>
<evidence type="ECO:0000256" key="3">
    <source>
        <dbReference type="ARBA" id="ARBA00004174"/>
    </source>
</evidence>
<dbReference type="PROSITE" id="PS00086">
    <property type="entry name" value="CYTOCHROME_P450"/>
    <property type="match status" value="1"/>
</dbReference>
<evidence type="ECO:0000256" key="10">
    <source>
        <dbReference type="ARBA" id="ARBA00023002"/>
    </source>
</evidence>
<comment type="similarity">
    <text evidence="5 15">Belongs to the cytochrome P450 family.</text>
</comment>
<evidence type="ECO:0000256" key="6">
    <source>
        <dbReference type="ARBA" id="ARBA00022617"/>
    </source>
</evidence>
<keyword evidence="13 16" id="KW-0472">Membrane</keyword>
<dbReference type="FunFam" id="1.10.630.10:FF:000042">
    <property type="entry name" value="Cytochrome P450"/>
    <property type="match status" value="1"/>
</dbReference>
<evidence type="ECO:0000313" key="18">
    <source>
        <dbReference type="Proteomes" id="UP001219518"/>
    </source>
</evidence>
<name>A0AAE1H1T8_9NEOP</name>
<dbReference type="PRINTS" id="PR00465">
    <property type="entry name" value="EP450IV"/>
</dbReference>
<dbReference type="EMBL" id="JAHWGI010000302">
    <property type="protein sequence ID" value="KAK3912736.1"/>
    <property type="molecule type" value="Genomic_DNA"/>
</dbReference>
<evidence type="ECO:0000256" key="14">
    <source>
        <dbReference type="PIRSR" id="PIRSR602403-1"/>
    </source>
</evidence>
<comment type="function">
    <text evidence="2">May be involved in the metabolism of insect hormones and in the breakdown of synthetic insecticides.</text>
</comment>
<reference evidence="17" key="1">
    <citation type="submission" date="2021-07" db="EMBL/GenBank/DDBJ databases">
        <authorList>
            <person name="Catto M.A."/>
            <person name="Jacobson A."/>
            <person name="Kennedy G."/>
            <person name="Labadie P."/>
            <person name="Hunt B.G."/>
            <person name="Srinivasan R."/>
        </authorList>
    </citation>
    <scope>NUCLEOTIDE SEQUENCE</scope>
    <source>
        <strain evidence="17">PL_HMW_Pooled</strain>
        <tissue evidence="17">Head</tissue>
    </source>
</reference>
<reference evidence="17" key="2">
    <citation type="journal article" date="2023" name="BMC Genomics">
        <title>Pest status, molecular evolution, and epigenetic factors derived from the genome assembly of Frankliniella fusca, a thysanopteran phytovirus vector.</title>
        <authorList>
            <person name="Catto M.A."/>
            <person name="Labadie P.E."/>
            <person name="Jacobson A.L."/>
            <person name="Kennedy G.G."/>
            <person name="Srinivasan R."/>
            <person name="Hunt B.G."/>
        </authorList>
    </citation>
    <scope>NUCLEOTIDE SEQUENCE</scope>
    <source>
        <strain evidence="17">PL_HMW_Pooled</strain>
    </source>
</reference>
<dbReference type="GO" id="GO:0016705">
    <property type="term" value="F:oxidoreductase activity, acting on paired donors, with incorporation or reduction of molecular oxygen"/>
    <property type="evidence" value="ECO:0007669"/>
    <property type="project" value="InterPro"/>
</dbReference>
<dbReference type="GO" id="GO:0004497">
    <property type="term" value="F:monooxygenase activity"/>
    <property type="evidence" value="ECO:0007669"/>
    <property type="project" value="UniProtKB-KW"/>
</dbReference>
<evidence type="ECO:0000313" key="17">
    <source>
        <dbReference type="EMBL" id="KAK3912736.1"/>
    </source>
</evidence>
<keyword evidence="6 14" id="KW-0349">Heme</keyword>
<dbReference type="PANTHER" id="PTHR24292:SF54">
    <property type="entry name" value="CYP9F3-RELATED"/>
    <property type="match status" value="1"/>
</dbReference>
<evidence type="ECO:0000256" key="4">
    <source>
        <dbReference type="ARBA" id="ARBA00004406"/>
    </source>
</evidence>
<feature type="transmembrane region" description="Helical" evidence="16">
    <location>
        <begin position="6"/>
        <end position="23"/>
    </location>
</feature>
<proteinExistence type="inferred from homology"/>
<dbReference type="AlphaFoldDB" id="A0AAE1H1T8"/>
<comment type="cofactor">
    <cofactor evidence="1 14">
        <name>heme</name>
        <dbReference type="ChEBI" id="CHEBI:30413"/>
    </cofactor>
</comment>
<gene>
    <name evidence="17" type="ORF">KUF71_004686</name>
</gene>
<evidence type="ECO:0000256" key="5">
    <source>
        <dbReference type="ARBA" id="ARBA00010617"/>
    </source>
</evidence>
<evidence type="ECO:0000256" key="9">
    <source>
        <dbReference type="ARBA" id="ARBA00022848"/>
    </source>
</evidence>
<feature type="binding site" description="axial binding residue" evidence="14">
    <location>
        <position position="446"/>
    </location>
    <ligand>
        <name>heme</name>
        <dbReference type="ChEBI" id="CHEBI:30413"/>
    </ligand>
    <ligandPart>
        <name>Fe</name>
        <dbReference type="ChEBI" id="CHEBI:18248"/>
    </ligandPart>
</feature>
<keyword evidence="8" id="KW-0256">Endoplasmic reticulum</keyword>
<keyword evidence="11 14" id="KW-0408">Iron</keyword>
<comment type="subcellular location">
    <subcellularLocation>
        <location evidence="4">Endoplasmic reticulum membrane</location>
        <topology evidence="4">Peripheral membrane protein</topology>
    </subcellularLocation>
    <subcellularLocation>
        <location evidence="3">Microsome membrane</location>
        <topology evidence="3">Peripheral membrane protein</topology>
    </subcellularLocation>
</comment>
<dbReference type="InterPro" id="IPR036396">
    <property type="entry name" value="Cyt_P450_sf"/>
</dbReference>
<keyword evidence="16" id="KW-1133">Transmembrane helix</keyword>
<protein>
    <submittedName>
        <fullName evidence="17">Cytochrome P450 6a2</fullName>
    </submittedName>
</protein>
<evidence type="ECO:0000256" key="2">
    <source>
        <dbReference type="ARBA" id="ARBA00003690"/>
    </source>
</evidence>
<dbReference type="InterPro" id="IPR001128">
    <property type="entry name" value="Cyt_P450"/>
</dbReference>
<keyword evidence="18" id="KW-1185">Reference proteome</keyword>
<keyword evidence="16" id="KW-0812">Transmembrane</keyword>
<dbReference type="PANTHER" id="PTHR24292">
    <property type="entry name" value="CYTOCHROME P450"/>
    <property type="match status" value="1"/>
</dbReference>